<feature type="region of interest" description="Disordered" evidence="1">
    <location>
        <begin position="33"/>
        <end position="68"/>
    </location>
</feature>
<keyword evidence="3" id="KW-1185">Reference proteome</keyword>
<dbReference type="AlphaFoldDB" id="A0A822XP39"/>
<dbReference type="EMBL" id="DUZY01000001">
    <property type="protein sequence ID" value="DAD22067.1"/>
    <property type="molecule type" value="Genomic_DNA"/>
</dbReference>
<evidence type="ECO:0000313" key="3">
    <source>
        <dbReference type="Proteomes" id="UP000607653"/>
    </source>
</evidence>
<feature type="compositionally biased region" description="Basic and acidic residues" evidence="1">
    <location>
        <begin position="34"/>
        <end position="44"/>
    </location>
</feature>
<evidence type="ECO:0000256" key="1">
    <source>
        <dbReference type="SAM" id="MobiDB-lite"/>
    </source>
</evidence>
<accession>A0A822XP39</accession>
<gene>
    <name evidence="2" type="ORF">HUJ06_023530</name>
</gene>
<proteinExistence type="predicted"/>
<reference evidence="2 3" key="1">
    <citation type="journal article" date="2020" name="Mol. Biol. Evol.">
        <title>Distinct Expression and Methylation Patterns for Genes with Different Fates following a Single Whole-Genome Duplication in Flowering Plants.</title>
        <authorList>
            <person name="Shi T."/>
            <person name="Rahmani R.S."/>
            <person name="Gugger P.F."/>
            <person name="Wang M."/>
            <person name="Li H."/>
            <person name="Zhang Y."/>
            <person name="Li Z."/>
            <person name="Wang Q."/>
            <person name="Van de Peer Y."/>
            <person name="Marchal K."/>
            <person name="Chen J."/>
        </authorList>
    </citation>
    <scope>NUCLEOTIDE SEQUENCE [LARGE SCALE GENOMIC DNA]</scope>
    <source>
        <tissue evidence="2">Leaf</tissue>
    </source>
</reference>
<organism evidence="2 3">
    <name type="scientific">Nelumbo nucifera</name>
    <name type="common">Sacred lotus</name>
    <dbReference type="NCBI Taxonomy" id="4432"/>
    <lineage>
        <taxon>Eukaryota</taxon>
        <taxon>Viridiplantae</taxon>
        <taxon>Streptophyta</taxon>
        <taxon>Embryophyta</taxon>
        <taxon>Tracheophyta</taxon>
        <taxon>Spermatophyta</taxon>
        <taxon>Magnoliopsida</taxon>
        <taxon>Proteales</taxon>
        <taxon>Nelumbonaceae</taxon>
        <taxon>Nelumbo</taxon>
    </lineage>
</organism>
<evidence type="ECO:0000313" key="2">
    <source>
        <dbReference type="EMBL" id="DAD22067.1"/>
    </source>
</evidence>
<protein>
    <submittedName>
        <fullName evidence="2">Uncharacterized protein</fullName>
    </submittedName>
</protein>
<name>A0A822XP39_NELNU</name>
<sequence>MELARIQHRQGLQQRGWFLMWLEYSTVVTQRIGGAREEPRERNGSDGTIGGCSSEGTVGGEEREKKRTLAAGFRNEKREVGLNKFDKRMKSTPLLASIFHYFQMKSTPPLASTCLILGVQWWCR</sequence>
<dbReference type="Proteomes" id="UP000607653">
    <property type="component" value="Unassembled WGS sequence"/>
</dbReference>
<comment type="caution">
    <text evidence="2">The sequence shown here is derived from an EMBL/GenBank/DDBJ whole genome shotgun (WGS) entry which is preliminary data.</text>
</comment>